<dbReference type="AlphaFoldDB" id="A0A0E0C3W7"/>
<dbReference type="Proteomes" id="UP000008021">
    <property type="component" value="Chromosome 1"/>
</dbReference>
<dbReference type="Gramene" id="OMERI01G19020.1">
    <property type="protein sequence ID" value="OMERI01G19020.1"/>
    <property type="gene ID" value="OMERI01G19020"/>
</dbReference>
<proteinExistence type="predicted"/>
<reference evidence="2" key="2">
    <citation type="submission" date="2018-05" db="EMBL/GenBank/DDBJ databases">
        <title>OmerRS3 (Oryza meridionalis Reference Sequence Version 3).</title>
        <authorList>
            <person name="Zhang J."/>
            <person name="Kudrna D."/>
            <person name="Lee S."/>
            <person name="Talag J."/>
            <person name="Welchert J."/>
            <person name="Wing R.A."/>
        </authorList>
    </citation>
    <scope>NUCLEOTIDE SEQUENCE [LARGE SCALE GENOMIC DNA]</scope>
    <source>
        <strain evidence="2">cv. OR44</strain>
    </source>
</reference>
<sequence>MGKAMRPGASARRGKAKRDAEAGEGEEEDAVDATREVKRQRIETRASGGGGGVASARGRQSDGGSAMRCMRRRNPGRCGRDGFAAVERLATRGPLRSNPTVENQMDDVA</sequence>
<feature type="compositionally biased region" description="Basic and acidic residues" evidence="1">
    <location>
        <begin position="32"/>
        <end position="44"/>
    </location>
</feature>
<organism evidence="2">
    <name type="scientific">Oryza meridionalis</name>
    <dbReference type="NCBI Taxonomy" id="40149"/>
    <lineage>
        <taxon>Eukaryota</taxon>
        <taxon>Viridiplantae</taxon>
        <taxon>Streptophyta</taxon>
        <taxon>Embryophyta</taxon>
        <taxon>Tracheophyta</taxon>
        <taxon>Spermatophyta</taxon>
        <taxon>Magnoliopsida</taxon>
        <taxon>Liliopsida</taxon>
        <taxon>Poales</taxon>
        <taxon>Poaceae</taxon>
        <taxon>BOP clade</taxon>
        <taxon>Oryzoideae</taxon>
        <taxon>Oryzeae</taxon>
        <taxon>Oryzinae</taxon>
        <taxon>Oryza</taxon>
    </lineage>
</organism>
<accession>A0A0E0C3W7</accession>
<name>A0A0E0C3W7_9ORYZ</name>
<feature type="compositionally biased region" description="Acidic residues" evidence="1">
    <location>
        <begin position="22"/>
        <end position="31"/>
    </location>
</feature>
<dbReference type="HOGENOM" id="CLU_2188135_0_0_1"/>
<keyword evidence="3" id="KW-1185">Reference proteome</keyword>
<feature type="region of interest" description="Disordered" evidence="1">
    <location>
        <begin position="1"/>
        <end position="81"/>
    </location>
</feature>
<evidence type="ECO:0000256" key="1">
    <source>
        <dbReference type="SAM" id="MobiDB-lite"/>
    </source>
</evidence>
<evidence type="ECO:0000313" key="2">
    <source>
        <dbReference type="EnsemblPlants" id="OMERI01G19020.1"/>
    </source>
</evidence>
<reference evidence="2" key="1">
    <citation type="submission" date="2015-04" db="UniProtKB">
        <authorList>
            <consortium name="EnsemblPlants"/>
        </authorList>
    </citation>
    <scope>IDENTIFICATION</scope>
</reference>
<evidence type="ECO:0000313" key="3">
    <source>
        <dbReference type="Proteomes" id="UP000008021"/>
    </source>
</evidence>
<dbReference type="EnsemblPlants" id="OMERI01G19020.1">
    <property type="protein sequence ID" value="OMERI01G19020.1"/>
    <property type="gene ID" value="OMERI01G19020"/>
</dbReference>
<protein>
    <submittedName>
        <fullName evidence="2">Uncharacterized protein</fullName>
    </submittedName>
</protein>